<dbReference type="EMBL" id="AMWG01000118">
    <property type="protein sequence ID" value="ELP31882.1"/>
    <property type="molecule type" value="Genomic_DNA"/>
</dbReference>
<evidence type="ECO:0000313" key="1">
    <source>
        <dbReference type="EMBL" id="ELP31882.1"/>
    </source>
</evidence>
<reference evidence="1 2" key="1">
    <citation type="journal article" date="2013" name="Mar. Genomics">
        <title>Expression of sulfatases in Rhodopirellula baltica and the diversity of sulfatases in the genus Rhodopirellula.</title>
        <authorList>
            <person name="Wegner C.E."/>
            <person name="Richter-Heitmann T."/>
            <person name="Klindworth A."/>
            <person name="Klockow C."/>
            <person name="Richter M."/>
            <person name="Achstetter T."/>
            <person name="Glockner F.O."/>
            <person name="Harder J."/>
        </authorList>
    </citation>
    <scope>NUCLEOTIDE SEQUENCE [LARGE SCALE GENOMIC DNA]</scope>
    <source>
        <strain evidence="1 2">SWK14</strain>
    </source>
</reference>
<dbReference type="Proteomes" id="UP000010959">
    <property type="component" value="Unassembled WGS sequence"/>
</dbReference>
<proteinExistence type="predicted"/>
<organism evidence="1 2">
    <name type="scientific">Rhodopirellula baltica SWK14</name>
    <dbReference type="NCBI Taxonomy" id="993516"/>
    <lineage>
        <taxon>Bacteria</taxon>
        <taxon>Pseudomonadati</taxon>
        <taxon>Planctomycetota</taxon>
        <taxon>Planctomycetia</taxon>
        <taxon>Pirellulales</taxon>
        <taxon>Pirellulaceae</taxon>
        <taxon>Rhodopirellula</taxon>
    </lineage>
</organism>
<accession>L7CE33</accession>
<gene>
    <name evidence="1" type="ORF">RBSWK_04388</name>
</gene>
<sequence length="64" mass="6865">MRTPFKFPIRPRVVALPGITAETASVGTAVDSAEDSSFTDFAAKSLAVTFEEVSIMLPPRKDHG</sequence>
<name>L7CE33_RHOBT</name>
<evidence type="ECO:0000313" key="2">
    <source>
        <dbReference type="Proteomes" id="UP000010959"/>
    </source>
</evidence>
<protein>
    <submittedName>
        <fullName evidence="1">Uncharacterized protein</fullName>
    </submittedName>
</protein>
<comment type="caution">
    <text evidence="1">The sequence shown here is derived from an EMBL/GenBank/DDBJ whole genome shotgun (WGS) entry which is preliminary data.</text>
</comment>
<dbReference type="AlphaFoldDB" id="L7CE33"/>